<reference evidence="1" key="1">
    <citation type="submission" date="2020-08" db="EMBL/GenBank/DDBJ databases">
        <title>Multicomponent nature underlies the extraordinary mechanical properties of spider dragline silk.</title>
        <authorList>
            <person name="Kono N."/>
            <person name="Nakamura H."/>
            <person name="Mori M."/>
            <person name="Yoshida Y."/>
            <person name="Ohtoshi R."/>
            <person name="Malay A.D."/>
            <person name="Moran D.A.P."/>
            <person name="Tomita M."/>
            <person name="Numata K."/>
            <person name="Arakawa K."/>
        </authorList>
    </citation>
    <scope>NUCLEOTIDE SEQUENCE</scope>
</reference>
<keyword evidence="2" id="KW-1185">Reference proteome</keyword>
<dbReference type="Proteomes" id="UP000887013">
    <property type="component" value="Unassembled WGS sequence"/>
</dbReference>
<gene>
    <name evidence="1" type="ORF">NPIL_130041</name>
</gene>
<sequence>MIASPYDDIVPKLFLLNYYDPFGFVLLKQTKKCLMRSIRTPKWNTHSSANGKIEQPRDGKGWPRELTIHQNGEVVLILFAATNYRTTRTSTGITDVWYTNYCICSQKSCGLRHAELRANPMPVTSNP</sequence>
<evidence type="ECO:0000313" key="1">
    <source>
        <dbReference type="EMBL" id="GFT22234.1"/>
    </source>
</evidence>
<evidence type="ECO:0000313" key="2">
    <source>
        <dbReference type="Proteomes" id="UP000887013"/>
    </source>
</evidence>
<comment type="caution">
    <text evidence="1">The sequence shown here is derived from an EMBL/GenBank/DDBJ whole genome shotgun (WGS) entry which is preliminary data.</text>
</comment>
<proteinExistence type="predicted"/>
<accession>A0A8X6TIU9</accession>
<name>A0A8X6TIU9_NEPPI</name>
<organism evidence="1 2">
    <name type="scientific">Nephila pilipes</name>
    <name type="common">Giant wood spider</name>
    <name type="synonym">Nephila maculata</name>
    <dbReference type="NCBI Taxonomy" id="299642"/>
    <lineage>
        <taxon>Eukaryota</taxon>
        <taxon>Metazoa</taxon>
        <taxon>Ecdysozoa</taxon>
        <taxon>Arthropoda</taxon>
        <taxon>Chelicerata</taxon>
        <taxon>Arachnida</taxon>
        <taxon>Araneae</taxon>
        <taxon>Araneomorphae</taxon>
        <taxon>Entelegynae</taxon>
        <taxon>Araneoidea</taxon>
        <taxon>Nephilidae</taxon>
        <taxon>Nephila</taxon>
    </lineage>
</organism>
<dbReference type="AlphaFoldDB" id="A0A8X6TIU9"/>
<dbReference type="EMBL" id="BMAW01059683">
    <property type="protein sequence ID" value="GFT22234.1"/>
    <property type="molecule type" value="Genomic_DNA"/>
</dbReference>
<protein>
    <submittedName>
        <fullName evidence="1">Uncharacterized protein</fullName>
    </submittedName>
</protein>